<dbReference type="PANTHER" id="PTHR43875">
    <property type="entry name" value="MALTODEXTRIN IMPORT ATP-BINDING PROTEIN MSMX"/>
    <property type="match status" value="1"/>
</dbReference>
<dbReference type="GO" id="GO:0008643">
    <property type="term" value="P:carbohydrate transport"/>
    <property type="evidence" value="ECO:0007669"/>
    <property type="project" value="InterPro"/>
</dbReference>
<protein>
    <submittedName>
        <fullName evidence="10">ATP-binding cassette domain-containing protein</fullName>
    </submittedName>
</protein>
<feature type="domain" description="ABC transporter" evidence="9">
    <location>
        <begin position="4"/>
        <end position="237"/>
    </location>
</feature>
<dbReference type="AlphaFoldDB" id="A0A9X4LRX8"/>
<dbReference type="InterPro" id="IPR027417">
    <property type="entry name" value="P-loop_NTPase"/>
</dbReference>
<comment type="caution">
    <text evidence="10">The sequence shown here is derived from an EMBL/GenBank/DDBJ whole genome shotgun (WGS) entry which is preliminary data.</text>
</comment>
<proteinExistence type="predicted"/>
<evidence type="ECO:0000256" key="2">
    <source>
        <dbReference type="ARBA" id="ARBA00022475"/>
    </source>
</evidence>
<dbReference type="InterPro" id="IPR003593">
    <property type="entry name" value="AAA+_ATPase"/>
</dbReference>
<dbReference type="InterPro" id="IPR008995">
    <property type="entry name" value="Mo/tungstate-bd_C_term_dom"/>
</dbReference>
<accession>A0A9X4LRX8</accession>
<keyword evidence="11" id="KW-1185">Reference proteome</keyword>
<keyword evidence="4" id="KW-0762">Sugar transport</keyword>
<keyword evidence="1" id="KW-0813">Transport</keyword>
<evidence type="ECO:0000256" key="3">
    <source>
        <dbReference type="ARBA" id="ARBA00022519"/>
    </source>
</evidence>
<dbReference type="GO" id="GO:0055052">
    <property type="term" value="C:ATP-binding cassette (ABC) transporter complex, substrate-binding subunit-containing"/>
    <property type="evidence" value="ECO:0007669"/>
    <property type="project" value="TreeGrafter"/>
</dbReference>
<dbReference type="InterPro" id="IPR017871">
    <property type="entry name" value="ABC_transporter-like_CS"/>
</dbReference>
<dbReference type="FunFam" id="3.40.50.300:FF:000042">
    <property type="entry name" value="Maltose/maltodextrin ABC transporter, ATP-binding protein"/>
    <property type="match status" value="1"/>
</dbReference>
<evidence type="ECO:0000313" key="10">
    <source>
        <dbReference type="EMBL" id="MDG0865448.1"/>
    </source>
</evidence>
<dbReference type="GO" id="GO:0140359">
    <property type="term" value="F:ABC-type transporter activity"/>
    <property type="evidence" value="ECO:0007669"/>
    <property type="project" value="InterPro"/>
</dbReference>
<keyword evidence="7" id="KW-1278">Translocase</keyword>
<dbReference type="InterPro" id="IPR003439">
    <property type="entry name" value="ABC_transporter-like_ATP-bd"/>
</dbReference>
<dbReference type="Pfam" id="PF00005">
    <property type="entry name" value="ABC_tran"/>
    <property type="match status" value="1"/>
</dbReference>
<dbReference type="SUPFAM" id="SSF50331">
    <property type="entry name" value="MOP-like"/>
    <property type="match status" value="1"/>
</dbReference>
<keyword evidence="6 10" id="KW-0067">ATP-binding</keyword>
<organism evidence="10 11">
    <name type="scientific">Pelomonas aquatica</name>
    <dbReference type="NCBI Taxonomy" id="431058"/>
    <lineage>
        <taxon>Bacteria</taxon>
        <taxon>Pseudomonadati</taxon>
        <taxon>Pseudomonadota</taxon>
        <taxon>Betaproteobacteria</taxon>
        <taxon>Burkholderiales</taxon>
        <taxon>Sphaerotilaceae</taxon>
        <taxon>Roseateles</taxon>
    </lineage>
</organism>
<dbReference type="Gene3D" id="2.40.50.100">
    <property type="match status" value="1"/>
</dbReference>
<dbReference type="CDD" id="cd03301">
    <property type="entry name" value="ABC_MalK_N"/>
    <property type="match status" value="1"/>
</dbReference>
<dbReference type="PROSITE" id="PS00211">
    <property type="entry name" value="ABC_TRANSPORTER_1"/>
    <property type="match status" value="1"/>
</dbReference>
<dbReference type="RefSeq" id="WP_268150818.1">
    <property type="nucleotide sequence ID" value="NZ_JAPPUW010000010.1"/>
</dbReference>
<keyword evidence="2" id="KW-1003">Cell membrane</keyword>
<dbReference type="Proteomes" id="UP001152766">
    <property type="component" value="Unassembled WGS sequence"/>
</dbReference>
<dbReference type="GO" id="GO:0015794">
    <property type="term" value="P:glycerol-3-phosphate transmembrane transport"/>
    <property type="evidence" value="ECO:0007669"/>
    <property type="project" value="TreeGrafter"/>
</dbReference>
<dbReference type="SMART" id="SM00382">
    <property type="entry name" value="AAA"/>
    <property type="match status" value="1"/>
</dbReference>
<dbReference type="InterPro" id="IPR015855">
    <property type="entry name" value="ABC_transpr_MalK-like"/>
</dbReference>
<dbReference type="SUPFAM" id="SSF52540">
    <property type="entry name" value="P-loop containing nucleoside triphosphate hydrolases"/>
    <property type="match status" value="1"/>
</dbReference>
<dbReference type="InterPro" id="IPR012340">
    <property type="entry name" value="NA-bd_OB-fold"/>
</dbReference>
<dbReference type="GO" id="GO:0016887">
    <property type="term" value="F:ATP hydrolysis activity"/>
    <property type="evidence" value="ECO:0007669"/>
    <property type="project" value="InterPro"/>
</dbReference>
<name>A0A9X4LRX8_9BURK</name>
<evidence type="ECO:0000256" key="6">
    <source>
        <dbReference type="ARBA" id="ARBA00022840"/>
    </source>
</evidence>
<dbReference type="PANTHER" id="PTHR43875:SF12">
    <property type="entry name" value="SN-GLYCEROL-3-PHOSPHATE IMPORT ATP-BINDING PROTEIN UGPC"/>
    <property type="match status" value="1"/>
</dbReference>
<evidence type="ECO:0000256" key="4">
    <source>
        <dbReference type="ARBA" id="ARBA00022597"/>
    </source>
</evidence>
<evidence type="ECO:0000256" key="8">
    <source>
        <dbReference type="ARBA" id="ARBA00023136"/>
    </source>
</evidence>
<dbReference type="PROSITE" id="PS50893">
    <property type="entry name" value="ABC_TRANSPORTER_2"/>
    <property type="match status" value="1"/>
</dbReference>
<reference evidence="10" key="1">
    <citation type="submission" date="2019-02" db="EMBL/GenBank/DDBJ databases">
        <title>Draft genome of the type strain Pelomonas aquatica CCUG 52575T.</title>
        <authorList>
            <person name="Gomila M."/>
            <person name="Lalucat J."/>
        </authorList>
    </citation>
    <scope>NUCLEOTIDE SEQUENCE</scope>
    <source>
        <strain evidence="10">CCUG 52575</strain>
    </source>
</reference>
<dbReference type="GO" id="GO:0005524">
    <property type="term" value="F:ATP binding"/>
    <property type="evidence" value="ECO:0007669"/>
    <property type="project" value="UniProtKB-KW"/>
</dbReference>
<evidence type="ECO:0000313" key="11">
    <source>
        <dbReference type="Proteomes" id="UP001152766"/>
    </source>
</evidence>
<keyword evidence="3" id="KW-0997">Cell inner membrane</keyword>
<dbReference type="EMBL" id="SGUG01000107">
    <property type="protein sequence ID" value="MDG0865448.1"/>
    <property type="molecule type" value="Genomic_DNA"/>
</dbReference>
<gene>
    <name evidence="10" type="ORF">EXJ73_23635</name>
</gene>
<dbReference type="InterPro" id="IPR047641">
    <property type="entry name" value="ABC_transpr_MalK/UgpC-like"/>
</dbReference>
<dbReference type="Gene3D" id="2.40.50.140">
    <property type="entry name" value="Nucleic acid-binding proteins"/>
    <property type="match status" value="1"/>
</dbReference>
<sequence length="351" mass="38687">MPNIVFDQVDKRYEEHSDRYVFKGLNLHIRKGEFTVLVGPSGCGKSTLLRMIAGLEAVSGGELTFDGARVNELPPVERGVSMVFQNYALYAHMSVYDNIGFGLKILKTPKARRHEMIMSAARQLQLEDLLQRKPTQLSGGQRQRVAIGRAIVREPRAFLFDEPLSNLDANLRGQMRTEIAQLHRRHGITTVYVTHDQVEAMTLADRIVALSRQGLEQFGTPDELFDTPANLFVAGFMGTHRMNLVEVIPANGALLQMLTGRGHAELAAAGIGTVGARPEHIDLVPGDATTVRLVERLGAESLVHLGMPEMPDEITVLTTDRTTAFGQGRSLRIAPERLHYFDAAGARLASC</sequence>
<keyword evidence="5" id="KW-0547">Nucleotide-binding</keyword>
<evidence type="ECO:0000256" key="1">
    <source>
        <dbReference type="ARBA" id="ARBA00022448"/>
    </source>
</evidence>
<dbReference type="GO" id="GO:0001407">
    <property type="term" value="P:glycerophosphodiester transmembrane transport"/>
    <property type="evidence" value="ECO:0007669"/>
    <property type="project" value="TreeGrafter"/>
</dbReference>
<evidence type="ECO:0000259" key="9">
    <source>
        <dbReference type="PROSITE" id="PS50893"/>
    </source>
</evidence>
<dbReference type="Gene3D" id="3.40.50.300">
    <property type="entry name" value="P-loop containing nucleotide triphosphate hydrolases"/>
    <property type="match status" value="1"/>
</dbReference>
<evidence type="ECO:0000256" key="5">
    <source>
        <dbReference type="ARBA" id="ARBA00022741"/>
    </source>
</evidence>
<evidence type="ECO:0000256" key="7">
    <source>
        <dbReference type="ARBA" id="ARBA00022967"/>
    </source>
</evidence>
<keyword evidence="8" id="KW-0472">Membrane</keyword>